<evidence type="ECO:0000313" key="16">
    <source>
        <dbReference type="EMBL" id="MFC5065136.1"/>
    </source>
</evidence>
<accession>A0ABV9YTE3</accession>
<dbReference type="EMBL" id="JBHSIV010000031">
    <property type="protein sequence ID" value="MFC5065136.1"/>
    <property type="molecule type" value="Genomic_DNA"/>
</dbReference>
<evidence type="ECO:0000256" key="11">
    <source>
        <dbReference type="ARBA" id="ARBA00029939"/>
    </source>
</evidence>
<evidence type="ECO:0000256" key="6">
    <source>
        <dbReference type="ARBA" id="ARBA00022630"/>
    </source>
</evidence>
<evidence type="ECO:0000256" key="5">
    <source>
        <dbReference type="ARBA" id="ARBA00016406"/>
    </source>
</evidence>
<comment type="cofactor">
    <cofactor evidence="1">
        <name>FAD</name>
        <dbReference type="ChEBI" id="CHEBI:57692"/>
    </cofactor>
</comment>
<evidence type="ECO:0000256" key="7">
    <source>
        <dbReference type="ARBA" id="ARBA00022827"/>
    </source>
</evidence>
<reference evidence="17" key="1">
    <citation type="journal article" date="2019" name="Int. J. Syst. Evol. Microbiol.">
        <title>The Global Catalogue of Microorganisms (GCM) 10K type strain sequencing project: providing services to taxonomists for standard genome sequencing and annotation.</title>
        <authorList>
            <consortium name="The Broad Institute Genomics Platform"/>
            <consortium name="The Broad Institute Genome Sequencing Center for Infectious Disease"/>
            <person name="Wu L."/>
            <person name="Ma J."/>
        </authorList>
    </citation>
    <scope>NUCLEOTIDE SEQUENCE [LARGE SCALE GENOMIC DNA]</scope>
    <source>
        <strain evidence="17">CGMCC 4.7093</strain>
    </source>
</reference>
<keyword evidence="8" id="KW-0521">NADP</keyword>
<dbReference type="InterPro" id="IPR025700">
    <property type="entry name" value="Lys/Orn_oxygenase"/>
</dbReference>
<keyword evidence="10" id="KW-0503">Monooxygenase</keyword>
<evidence type="ECO:0000256" key="10">
    <source>
        <dbReference type="ARBA" id="ARBA00023033"/>
    </source>
</evidence>
<dbReference type="EC" id="1.14.13.59" evidence="4"/>
<evidence type="ECO:0000256" key="12">
    <source>
        <dbReference type="ARBA" id="ARBA00031158"/>
    </source>
</evidence>
<evidence type="ECO:0000313" key="17">
    <source>
        <dbReference type="Proteomes" id="UP001595947"/>
    </source>
</evidence>
<dbReference type="RefSeq" id="WP_378038472.1">
    <property type="nucleotide sequence ID" value="NZ_JBHSIV010000031.1"/>
</dbReference>
<evidence type="ECO:0000256" key="13">
    <source>
        <dbReference type="ARBA" id="ARBA00032493"/>
    </source>
</evidence>
<sequence>MDTQSGQQDGAGQQDGVVLDVLGVGFGPSNLALALAIEEHNAAGGSLAAEFVEQQEQFGWHRGMLIPGATMQVHYLKDLVTMRDPTSPASFLCYLHEHDRVADFINTGSSYPTRLEFHDYFEWAARRVEHLVSYGTRAVAVLPVREAPDADVTAFDVVLRDSVGSDGATRTVRTRALVVASGLQPSLPDGVERGPRVWHTSELLPRLAEVDAGGTDAEVPRTFVVVGAGQSAAETAAHLHERPGTQVHAVFARYGYSPADDSAFANRIFDPEAVDDFHEAPPEVRSMLMDYHANTNYSCVDGELIDELYKRSYAEKVAGEVRLHVRRASRVTKLRVPDDEAPVAWGRGGLEIDVEFLPTGAAETVGADVVVYATGYRPVDPTGLLGEVGAWCRRGPDGELVVERDYRIATDGPLAAPVYLQGPTEHSHGISSTLLSNSAVRAGEILDSLLGR</sequence>
<dbReference type="InterPro" id="IPR036188">
    <property type="entry name" value="FAD/NAD-bd_sf"/>
</dbReference>
<comment type="caution">
    <text evidence="16">The sequence shown here is derived from an EMBL/GenBank/DDBJ whole genome shotgun (WGS) entry which is preliminary data.</text>
</comment>
<dbReference type="Proteomes" id="UP001595947">
    <property type="component" value="Unassembled WGS sequence"/>
</dbReference>
<evidence type="ECO:0000256" key="2">
    <source>
        <dbReference type="ARBA" id="ARBA00004924"/>
    </source>
</evidence>
<evidence type="ECO:0000256" key="1">
    <source>
        <dbReference type="ARBA" id="ARBA00001974"/>
    </source>
</evidence>
<evidence type="ECO:0000256" key="9">
    <source>
        <dbReference type="ARBA" id="ARBA00023002"/>
    </source>
</evidence>
<keyword evidence="17" id="KW-1185">Reference proteome</keyword>
<keyword evidence="9" id="KW-0560">Oxidoreductase</keyword>
<dbReference type="PANTHER" id="PTHR42802">
    <property type="entry name" value="MONOOXYGENASE"/>
    <property type="match status" value="1"/>
</dbReference>
<dbReference type="Gene3D" id="3.50.50.60">
    <property type="entry name" value="FAD/NAD(P)-binding domain"/>
    <property type="match status" value="1"/>
</dbReference>
<evidence type="ECO:0000256" key="4">
    <source>
        <dbReference type="ARBA" id="ARBA00013076"/>
    </source>
</evidence>
<evidence type="ECO:0000256" key="15">
    <source>
        <dbReference type="ARBA" id="ARBA00048407"/>
    </source>
</evidence>
<dbReference type="PANTHER" id="PTHR42802:SF1">
    <property type="entry name" value="L-ORNITHINE N(5)-MONOOXYGENASE"/>
    <property type="match status" value="1"/>
</dbReference>
<evidence type="ECO:0000256" key="3">
    <source>
        <dbReference type="ARBA" id="ARBA00007588"/>
    </source>
</evidence>
<proteinExistence type="inferred from homology"/>
<dbReference type="Pfam" id="PF13434">
    <property type="entry name" value="Lys_Orn_oxgnase"/>
    <property type="match status" value="1"/>
</dbReference>
<comment type="similarity">
    <text evidence="3">Belongs to the lysine N(6)-hydroxylase/L-ornithine N(5)-oxygenase family.</text>
</comment>
<comment type="catalytic activity">
    <reaction evidence="15">
        <text>L-lysine + NADPH + O2 = N(6)-hydroxy-L-lysine + NADP(+) + H2O</text>
        <dbReference type="Rhea" id="RHEA:23228"/>
        <dbReference type="ChEBI" id="CHEBI:15377"/>
        <dbReference type="ChEBI" id="CHEBI:15379"/>
        <dbReference type="ChEBI" id="CHEBI:32551"/>
        <dbReference type="ChEBI" id="CHEBI:57783"/>
        <dbReference type="ChEBI" id="CHEBI:57820"/>
        <dbReference type="ChEBI" id="CHEBI:58349"/>
        <dbReference type="EC" id="1.14.13.59"/>
    </reaction>
</comment>
<keyword evidence="7" id="KW-0274">FAD</keyword>
<name>A0ABV9YTE3_9PSEU</name>
<keyword evidence="6" id="KW-0285">Flavoprotein</keyword>
<dbReference type="SUPFAM" id="SSF51905">
    <property type="entry name" value="FAD/NAD(P)-binding domain"/>
    <property type="match status" value="2"/>
</dbReference>
<protein>
    <recommendedName>
        <fullName evidence="5">L-lysine N6-monooxygenase MbtG</fullName>
        <ecNumber evidence="4">1.14.13.59</ecNumber>
    </recommendedName>
    <alternativeName>
        <fullName evidence="14">Lysine 6-N-hydroxylase</fullName>
    </alternativeName>
    <alternativeName>
        <fullName evidence="13">Lysine N6-hydroxylase</fullName>
    </alternativeName>
    <alternativeName>
        <fullName evidence="11">Lysine-N-oxygenase</fullName>
    </alternativeName>
    <alternativeName>
        <fullName evidence="12">Mycobactin synthase protein G</fullName>
    </alternativeName>
</protein>
<organism evidence="16 17">
    <name type="scientific">Actinomycetospora atypica</name>
    <dbReference type="NCBI Taxonomy" id="1290095"/>
    <lineage>
        <taxon>Bacteria</taxon>
        <taxon>Bacillati</taxon>
        <taxon>Actinomycetota</taxon>
        <taxon>Actinomycetes</taxon>
        <taxon>Pseudonocardiales</taxon>
        <taxon>Pseudonocardiaceae</taxon>
        <taxon>Actinomycetospora</taxon>
    </lineage>
</organism>
<comment type="pathway">
    <text evidence="2">Siderophore biosynthesis.</text>
</comment>
<evidence type="ECO:0000256" key="14">
    <source>
        <dbReference type="ARBA" id="ARBA00032738"/>
    </source>
</evidence>
<evidence type="ECO:0000256" key="8">
    <source>
        <dbReference type="ARBA" id="ARBA00022857"/>
    </source>
</evidence>
<gene>
    <name evidence="16" type="ORF">ACFPBZ_23170</name>
</gene>